<sequence length="603" mass="67579">LWTFLTSQRMEFNFNDIPMSDPFLSLETNLEDITDVIRMDTQDVLPMDTNWAGHQQQPHSSQYPYSKPYVRPNQHSPPQEYYDPNRSREIGSIVSLLQADSPPASDPYATMKFSPPNFEANVNMNGPAGMLPKLGAPVVPPLQINPYQPGTLAQHLAAPAMQALPPVLSPPAMYIDTKPPFMQTSPKVRNCYKLFHYVLAVDSKSFILLQQSYMVSPGGSYSSCVAATATATVKVESPVSIPMTRSPSDGSLNDMLSPQQSTNNGATTKEELLRLLVNMSPGQVERLKGSSGRGGSSRSRPSGVATRVPREEVWPQDEDSDDEDDVTLEEPRRKGWLKTDIFRISNRDPGVYSFPFVHEHVKKPSMEMFEKLSASTLSAYRWFSRRRRDAGKPVTVVCKSHAHTAMVYHKMHQLHLLGVDETSEGISGLYLALSAVNLAESAGASTDGLPRNVLADIYIAAAIRTRLCLPPFLASIFSPYFYKRARRHVRRADEDSVSGLQWVFHPLSREKALEQLRAAYARESTPEVSQLQDALRRLSYEWVMSSLLDAWRQDLEPQKPYWCQQASADYRTLYQEACNHYTHLQLHGGGERGSRVGPVSFLK</sequence>
<feature type="compositionally biased region" description="Low complexity" evidence="6">
    <location>
        <begin position="54"/>
        <end position="69"/>
    </location>
</feature>
<name>A0A0D6LEU3_9BILA</name>
<keyword evidence="8" id="KW-1185">Reference proteome</keyword>
<protein>
    <submittedName>
        <fullName evidence="7">Uncharacterized protein</fullName>
    </submittedName>
</protein>
<evidence type="ECO:0000313" key="7">
    <source>
        <dbReference type="EMBL" id="EPB66177.1"/>
    </source>
</evidence>
<dbReference type="GO" id="GO:0000978">
    <property type="term" value="F:RNA polymerase II cis-regulatory region sequence-specific DNA binding"/>
    <property type="evidence" value="ECO:0007669"/>
    <property type="project" value="TreeGrafter"/>
</dbReference>
<evidence type="ECO:0000313" key="8">
    <source>
        <dbReference type="Proteomes" id="UP000054495"/>
    </source>
</evidence>
<evidence type="ECO:0000256" key="6">
    <source>
        <dbReference type="SAM" id="MobiDB-lite"/>
    </source>
</evidence>
<dbReference type="PANTHER" id="PTHR46062">
    <property type="entry name" value="STEROL REGULATORY ELEMENT-BINDING PROTEIN"/>
    <property type="match status" value="1"/>
</dbReference>
<dbReference type="Proteomes" id="UP000054495">
    <property type="component" value="Unassembled WGS sequence"/>
</dbReference>
<feature type="region of interest" description="Disordered" evidence="6">
    <location>
        <begin position="49"/>
        <end position="79"/>
    </location>
</feature>
<keyword evidence="2" id="KW-0805">Transcription regulation</keyword>
<gene>
    <name evidence="7" type="ORF">ANCCEY_14732</name>
</gene>
<keyword evidence="3" id="KW-0238">DNA-binding</keyword>
<dbReference type="GO" id="GO:0000981">
    <property type="term" value="F:DNA-binding transcription factor activity, RNA polymerase II-specific"/>
    <property type="evidence" value="ECO:0007669"/>
    <property type="project" value="TreeGrafter"/>
</dbReference>
<keyword evidence="4" id="KW-0804">Transcription</keyword>
<keyword evidence="5" id="KW-0539">Nucleus</keyword>
<feature type="compositionally biased region" description="Polar residues" evidence="6">
    <location>
        <begin position="243"/>
        <end position="267"/>
    </location>
</feature>
<accession>A0A0D6LEU3</accession>
<evidence type="ECO:0000256" key="2">
    <source>
        <dbReference type="ARBA" id="ARBA00023015"/>
    </source>
</evidence>
<dbReference type="GO" id="GO:0005634">
    <property type="term" value="C:nucleus"/>
    <property type="evidence" value="ECO:0007669"/>
    <property type="project" value="UniProtKB-SubCell"/>
</dbReference>
<evidence type="ECO:0000256" key="3">
    <source>
        <dbReference type="ARBA" id="ARBA00023125"/>
    </source>
</evidence>
<feature type="region of interest" description="Disordered" evidence="6">
    <location>
        <begin position="284"/>
        <end position="328"/>
    </location>
</feature>
<dbReference type="PANTHER" id="PTHR46062:SF1">
    <property type="entry name" value="LP12374P"/>
    <property type="match status" value="1"/>
</dbReference>
<reference evidence="7 8" key="1">
    <citation type="submission" date="2013-05" db="EMBL/GenBank/DDBJ databases">
        <title>Draft genome of the parasitic nematode Anyclostoma ceylanicum.</title>
        <authorList>
            <person name="Mitreva M."/>
        </authorList>
    </citation>
    <scope>NUCLEOTIDE SEQUENCE [LARGE SCALE GENOMIC DNA]</scope>
</reference>
<feature type="region of interest" description="Disordered" evidence="6">
    <location>
        <begin position="240"/>
        <end position="267"/>
    </location>
</feature>
<evidence type="ECO:0000256" key="1">
    <source>
        <dbReference type="ARBA" id="ARBA00004123"/>
    </source>
</evidence>
<evidence type="ECO:0000256" key="5">
    <source>
        <dbReference type="ARBA" id="ARBA00023242"/>
    </source>
</evidence>
<dbReference type="EMBL" id="KE126415">
    <property type="protein sequence ID" value="EPB66177.1"/>
    <property type="molecule type" value="Genomic_DNA"/>
</dbReference>
<proteinExistence type="predicted"/>
<feature type="non-terminal residue" evidence="7">
    <location>
        <position position="1"/>
    </location>
</feature>
<organism evidence="7 8">
    <name type="scientific">Ancylostoma ceylanicum</name>
    <dbReference type="NCBI Taxonomy" id="53326"/>
    <lineage>
        <taxon>Eukaryota</taxon>
        <taxon>Metazoa</taxon>
        <taxon>Ecdysozoa</taxon>
        <taxon>Nematoda</taxon>
        <taxon>Chromadorea</taxon>
        <taxon>Rhabditida</taxon>
        <taxon>Rhabditina</taxon>
        <taxon>Rhabditomorpha</taxon>
        <taxon>Strongyloidea</taxon>
        <taxon>Ancylostomatidae</taxon>
        <taxon>Ancylostomatinae</taxon>
        <taxon>Ancylostoma</taxon>
    </lineage>
</organism>
<dbReference type="AlphaFoldDB" id="A0A0D6LEU3"/>
<evidence type="ECO:0000256" key="4">
    <source>
        <dbReference type="ARBA" id="ARBA00023163"/>
    </source>
</evidence>
<comment type="subcellular location">
    <subcellularLocation>
        <location evidence="1">Nucleus</location>
    </subcellularLocation>
</comment>
<feature type="compositionally biased region" description="Acidic residues" evidence="6">
    <location>
        <begin position="314"/>
        <end position="328"/>
    </location>
</feature>